<evidence type="ECO:0000313" key="2">
    <source>
        <dbReference type="EMBL" id="KAL1303488.1"/>
    </source>
</evidence>
<sequence length="169" mass="18831">MLFLEAFFGVMAMFLSFTCVAADLKITRLTTREASSQGSPTKETTLSFVIDDTSPIGKASTKCEGKWAEGVAYPTGGYIPCFNSSFGWNFLDGSFQNINTFTLQIEHRYEDDAVGDYPYNVLTNFAKATVWSNQTTCVTPRRGLHKNEHTCHQKRNTTIDALIWATSAK</sequence>
<protein>
    <submittedName>
        <fullName evidence="2">Uncharacterized protein</fullName>
    </submittedName>
</protein>
<feature type="chain" id="PRO_5046185600" evidence="1">
    <location>
        <begin position="23"/>
        <end position="169"/>
    </location>
</feature>
<comment type="caution">
    <text evidence="2">The sequence shown here is derived from an EMBL/GenBank/DDBJ whole genome shotgun (WGS) entry which is preliminary data.</text>
</comment>
<name>A0ABR3PC16_9PEZI</name>
<organism evidence="2 3">
    <name type="scientific">Neodothiora populina</name>
    <dbReference type="NCBI Taxonomy" id="2781224"/>
    <lineage>
        <taxon>Eukaryota</taxon>
        <taxon>Fungi</taxon>
        <taxon>Dikarya</taxon>
        <taxon>Ascomycota</taxon>
        <taxon>Pezizomycotina</taxon>
        <taxon>Dothideomycetes</taxon>
        <taxon>Dothideomycetidae</taxon>
        <taxon>Dothideales</taxon>
        <taxon>Dothioraceae</taxon>
        <taxon>Neodothiora</taxon>
    </lineage>
</organism>
<gene>
    <name evidence="2" type="ORF">AAFC00_006866</name>
</gene>
<dbReference type="GeneID" id="95980565"/>
<dbReference type="Proteomes" id="UP001562354">
    <property type="component" value="Unassembled WGS sequence"/>
</dbReference>
<proteinExistence type="predicted"/>
<feature type="signal peptide" evidence="1">
    <location>
        <begin position="1"/>
        <end position="22"/>
    </location>
</feature>
<reference evidence="2 3" key="1">
    <citation type="submission" date="2024-07" db="EMBL/GenBank/DDBJ databases">
        <title>Draft sequence of the Neodothiora populina.</title>
        <authorList>
            <person name="Drown D.D."/>
            <person name="Schuette U.S."/>
            <person name="Buechlein A.B."/>
            <person name="Rusch D.R."/>
            <person name="Winton L.W."/>
            <person name="Adams G.A."/>
        </authorList>
    </citation>
    <scope>NUCLEOTIDE SEQUENCE [LARGE SCALE GENOMIC DNA]</scope>
    <source>
        <strain evidence="2 3">CPC 39397</strain>
    </source>
</reference>
<evidence type="ECO:0000256" key="1">
    <source>
        <dbReference type="SAM" id="SignalP"/>
    </source>
</evidence>
<keyword evidence="3" id="KW-1185">Reference proteome</keyword>
<evidence type="ECO:0000313" key="3">
    <source>
        <dbReference type="Proteomes" id="UP001562354"/>
    </source>
</evidence>
<accession>A0ABR3PC16</accession>
<dbReference type="EMBL" id="JBFMKM010000010">
    <property type="protein sequence ID" value="KAL1303488.1"/>
    <property type="molecule type" value="Genomic_DNA"/>
</dbReference>
<keyword evidence="1" id="KW-0732">Signal</keyword>
<dbReference type="RefSeq" id="XP_069199763.1">
    <property type="nucleotide sequence ID" value="XM_069346885.1"/>
</dbReference>